<feature type="repeat" description="WD" evidence="3">
    <location>
        <begin position="58"/>
        <end position="106"/>
    </location>
</feature>
<evidence type="ECO:0008006" key="6">
    <source>
        <dbReference type="Google" id="ProtNLM"/>
    </source>
</evidence>
<dbReference type="PANTHER" id="PTHR44090:SF1">
    <property type="entry name" value="SUPERKILLER COMPLEX PROTEIN 8"/>
    <property type="match status" value="1"/>
</dbReference>
<dbReference type="InterPro" id="IPR015943">
    <property type="entry name" value="WD40/YVTN_repeat-like_dom_sf"/>
</dbReference>
<dbReference type="OrthoDB" id="538223at2759"/>
<dbReference type="PROSITE" id="PS50082">
    <property type="entry name" value="WD_REPEATS_2"/>
    <property type="match status" value="3"/>
</dbReference>
<dbReference type="GO" id="GO:0016593">
    <property type="term" value="C:Cdc73/Paf1 complex"/>
    <property type="evidence" value="ECO:0007669"/>
    <property type="project" value="TreeGrafter"/>
</dbReference>
<dbReference type="PROSITE" id="PS50294">
    <property type="entry name" value="WD_REPEATS_REGION"/>
    <property type="match status" value="1"/>
</dbReference>
<protein>
    <recommendedName>
        <fullName evidence="6">Anaphase-promoting complex subunit 4 WD40 domain-containing protein</fullName>
    </recommendedName>
</protein>
<comment type="caution">
    <text evidence="4">The sequence shown here is derived from an EMBL/GenBank/DDBJ whole genome shotgun (WGS) entry which is preliminary data.</text>
</comment>
<dbReference type="PROSITE" id="PS51257">
    <property type="entry name" value="PROKAR_LIPOPROTEIN"/>
    <property type="match status" value="1"/>
</dbReference>
<feature type="repeat" description="WD" evidence="3">
    <location>
        <begin position="261"/>
        <end position="306"/>
    </location>
</feature>
<dbReference type="AlphaFoldDB" id="A0A830HN71"/>
<evidence type="ECO:0000256" key="3">
    <source>
        <dbReference type="PROSITE-ProRule" id="PRU00221"/>
    </source>
</evidence>
<keyword evidence="2" id="KW-0677">Repeat</keyword>
<dbReference type="InterPro" id="IPR001680">
    <property type="entry name" value="WD40_rpt"/>
</dbReference>
<dbReference type="InterPro" id="IPR020472">
    <property type="entry name" value="WD40_PAC1"/>
</dbReference>
<dbReference type="Proteomes" id="UP000660262">
    <property type="component" value="Unassembled WGS sequence"/>
</dbReference>
<feature type="repeat" description="WD" evidence="3">
    <location>
        <begin position="219"/>
        <end position="260"/>
    </location>
</feature>
<evidence type="ECO:0000313" key="4">
    <source>
        <dbReference type="EMBL" id="GHP08075.1"/>
    </source>
</evidence>
<evidence type="ECO:0000256" key="1">
    <source>
        <dbReference type="ARBA" id="ARBA00022574"/>
    </source>
</evidence>
<organism evidence="4 5">
    <name type="scientific">Pycnococcus provasolii</name>
    <dbReference type="NCBI Taxonomy" id="41880"/>
    <lineage>
        <taxon>Eukaryota</taxon>
        <taxon>Viridiplantae</taxon>
        <taxon>Chlorophyta</taxon>
        <taxon>Pseudoscourfieldiophyceae</taxon>
        <taxon>Pseudoscourfieldiales</taxon>
        <taxon>Pycnococcaceae</taxon>
        <taxon>Pycnococcus</taxon>
    </lineage>
</organism>
<proteinExistence type="predicted"/>
<keyword evidence="1 3" id="KW-0853">WD repeat</keyword>
<evidence type="ECO:0000313" key="5">
    <source>
        <dbReference type="Proteomes" id="UP000660262"/>
    </source>
</evidence>
<dbReference type="Pfam" id="PF00400">
    <property type="entry name" value="WD40"/>
    <property type="match status" value="4"/>
</dbReference>
<keyword evidence="5" id="KW-1185">Reference proteome</keyword>
<accession>A0A830HN71</accession>
<dbReference type="PRINTS" id="PR00320">
    <property type="entry name" value="GPROTEINBRPT"/>
</dbReference>
<dbReference type="SUPFAM" id="SSF50978">
    <property type="entry name" value="WD40 repeat-like"/>
    <property type="match status" value="1"/>
</dbReference>
<gene>
    <name evidence="4" type="ORF">PPROV_000681700</name>
</gene>
<name>A0A830HN71_9CHLO</name>
<sequence>MKLRLCSRKEAAHADAVWACTSTSTGCILTGSLDETVKSWNVAASGSDAASLEEAHVYSGHGLGVVSLASSPSSSASDTSAPLCVSNALDSSIRVWDIASHANIKTFNTPPGESWGVAMHPDNRHVYAAGGSTGALHIYDLTAPAGSENGIRMDKPVASVPLPKPGAAVLTSERKRQHYAMAVAVSPSASRVACSAADGIVALYDTQANGGVPTLIATCEGHASPVRALCFVDNGRLLATASDDTHVHLYDAKTGALVEAMAGHDGWAVSVSADNADGGDSRYVLSTGTDGAVKLWDTDARACVQTLKDSRGALWDACFVRTNDSRRFVAAVGEGKEVLLYEASTE</sequence>
<dbReference type="InterPro" id="IPR036322">
    <property type="entry name" value="WD40_repeat_dom_sf"/>
</dbReference>
<dbReference type="PANTHER" id="PTHR44090">
    <property type="entry name" value="WD REPEAT-CONTAINING PROTEIN 61"/>
    <property type="match status" value="1"/>
</dbReference>
<dbReference type="EMBL" id="BNJQ01000019">
    <property type="protein sequence ID" value="GHP08075.1"/>
    <property type="molecule type" value="Genomic_DNA"/>
</dbReference>
<reference evidence="4" key="1">
    <citation type="submission" date="2020-10" db="EMBL/GenBank/DDBJ databases">
        <title>Unveiling of a novel bifunctional photoreceptor, Dualchrome1, isolated from a cosmopolitan green alga.</title>
        <authorList>
            <person name="Suzuki S."/>
            <person name="Kawachi M."/>
        </authorList>
    </citation>
    <scope>NUCLEOTIDE SEQUENCE</scope>
    <source>
        <strain evidence="4">NIES 2893</strain>
    </source>
</reference>
<dbReference type="InterPro" id="IPR051510">
    <property type="entry name" value="SKI8"/>
</dbReference>
<dbReference type="Gene3D" id="2.130.10.10">
    <property type="entry name" value="YVTN repeat-like/Quinoprotein amine dehydrogenase"/>
    <property type="match status" value="1"/>
</dbReference>
<dbReference type="SMART" id="SM00320">
    <property type="entry name" value="WD40"/>
    <property type="match status" value="7"/>
</dbReference>
<evidence type="ECO:0000256" key="2">
    <source>
        <dbReference type="ARBA" id="ARBA00022737"/>
    </source>
</evidence>